<dbReference type="Gene3D" id="3.30.420.10">
    <property type="entry name" value="Ribonuclease H-like superfamily/Ribonuclease H"/>
    <property type="match status" value="1"/>
</dbReference>
<feature type="domain" description="Gfd2/YDR514C-like C-terminal" evidence="2">
    <location>
        <begin position="342"/>
        <end position="557"/>
    </location>
</feature>
<evidence type="ECO:0000256" key="1">
    <source>
        <dbReference type="SAM" id="MobiDB-lite"/>
    </source>
</evidence>
<feature type="compositionally biased region" description="Polar residues" evidence="1">
    <location>
        <begin position="641"/>
        <end position="650"/>
    </location>
</feature>
<dbReference type="OrthoDB" id="5953249at2759"/>
<dbReference type="InterPro" id="IPR012337">
    <property type="entry name" value="RNaseH-like_sf"/>
</dbReference>
<protein>
    <recommendedName>
        <fullName evidence="2">Gfd2/YDR514C-like C-terminal domain-containing protein</fullName>
    </recommendedName>
</protein>
<accession>A0A4U0XGL7</accession>
<dbReference type="InterPro" id="IPR040151">
    <property type="entry name" value="Gfd2/YDR514C-like"/>
</dbReference>
<dbReference type="AlphaFoldDB" id="A0A4U0XGL7"/>
<feature type="compositionally biased region" description="Gly residues" evidence="1">
    <location>
        <begin position="658"/>
        <end position="688"/>
    </location>
</feature>
<dbReference type="EMBL" id="NAJN01000253">
    <property type="protein sequence ID" value="TKA76120.1"/>
    <property type="molecule type" value="Genomic_DNA"/>
</dbReference>
<dbReference type="SUPFAM" id="SSF53098">
    <property type="entry name" value="Ribonuclease H-like"/>
    <property type="match status" value="1"/>
</dbReference>
<organism evidence="3 4">
    <name type="scientific">Cryomyces minteri</name>
    <dbReference type="NCBI Taxonomy" id="331657"/>
    <lineage>
        <taxon>Eukaryota</taxon>
        <taxon>Fungi</taxon>
        <taxon>Dikarya</taxon>
        <taxon>Ascomycota</taxon>
        <taxon>Pezizomycotina</taxon>
        <taxon>Dothideomycetes</taxon>
        <taxon>Dothideomycetes incertae sedis</taxon>
        <taxon>Cryomyces</taxon>
    </lineage>
</organism>
<evidence type="ECO:0000313" key="3">
    <source>
        <dbReference type="EMBL" id="TKA76120.1"/>
    </source>
</evidence>
<dbReference type="PANTHER" id="PTHR28083">
    <property type="entry name" value="GOOD FOR FULL DBP5 ACTIVITY PROTEIN 2"/>
    <property type="match status" value="1"/>
</dbReference>
<feature type="region of interest" description="Disordered" evidence="1">
    <location>
        <begin position="262"/>
        <end position="281"/>
    </location>
</feature>
<gene>
    <name evidence="3" type="ORF">B0A49_03668</name>
</gene>
<dbReference type="Pfam" id="PF21762">
    <property type="entry name" value="DEDDh_C"/>
    <property type="match status" value="1"/>
</dbReference>
<dbReference type="GO" id="GO:0003676">
    <property type="term" value="F:nucleic acid binding"/>
    <property type="evidence" value="ECO:0007669"/>
    <property type="project" value="InterPro"/>
</dbReference>
<dbReference type="PANTHER" id="PTHR28083:SF1">
    <property type="entry name" value="GOOD FOR FULL DBP5 ACTIVITY PROTEIN 2"/>
    <property type="match status" value="1"/>
</dbReference>
<comment type="caution">
    <text evidence="3">The sequence shown here is derived from an EMBL/GenBank/DDBJ whole genome shotgun (WGS) entry which is preliminary data.</text>
</comment>
<feature type="region of interest" description="Disordered" evidence="1">
    <location>
        <begin position="448"/>
        <end position="473"/>
    </location>
</feature>
<reference evidence="3 4" key="1">
    <citation type="submission" date="2017-03" db="EMBL/GenBank/DDBJ databases">
        <title>Genomes of endolithic fungi from Antarctica.</title>
        <authorList>
            <person name="Coleine C."/>
            <person name="Masonjones S."/>
            <person name="Stajich J.E."/>
        </authorList>
    </citation>
    <scope>NUCLEOTIDE SEQUENCE [LARGE SCALE GENOMIC DNA]</scope>
    <source>
        <strain evidence="3 4">CCFEE 5187</strain>
    </source>
</reference>
<feature type="region of interest" description="Disordered" evidence="1">
    <location>
        <begin position="618"/>
        <end position="698"/>
    </location>
</feature>
<feature type="compositionally biased region" description="Basic and acidic residues" evidence="1">
    <location>
        <begin position="262"/>
        <end position="280"/>
    </location>
</feature>
<feature type="compositionally biased region" description="Low complexity" evidence="1">
    <location>
        <begin position="689"/>
        <end position="698"/>
    </location>
</feature>
<evidence type="ECO:0000313" key="4">
    <source>
        <dbReference type="Proteomes" id="UP000308768"/>
    </source>
</evidence>
<dbReference type="InterPro" id="IPR048519">
    <property type="entry name" value="Gfd2/YDR514C-like_C"/>
</dbReference>
<feature type="compositionally biased region" description="Low complexity" evidence="1">
    <location>
        <begin position="55"/>
        <end position="69"/>
    </location>
</feature>
<keyword evidence="4" id="KW-1185">Reference proteome</keyword>
<dbReference type="GO" id="GO:0005634">
    <property type="term" value="C:nucleus"/>
    <property type="evidence" value="ECO:0007669"/>
    <property type="project" value="TreeGrafter"/>
</dbReference>
<dbReference type="Proteomes" id="UP000308768">
    <property type="component" value="Unassembled WGS sequence"/>
</dbReference>
<dbReference type="InterPro" id="IPR036397">
    <property type="entry name" value="RNaseH_sf"/>
</dbReference>
<dbReference type="STRING" id="331657.A0A4U0XGL7"/>
<name>A0A4U0XGL7_9PEZI</name>
<feature type="region of interest" description="Disordered" evidence="1">
    <location>
        <begin position="19"/>
        <end position="87"/>
    </location>
</feature>
<evidence type="ECO:0000259" key="2">
    <source>
        <dbReference type="Pfam" id="PF21762"/>
    </source>
</evidence>
<proteinExistence type="predicted"/>
<sequence>MATAGSKLKRLQCLLSTSEFPSKETITPKPAPQHVSENAETSEVGDDGPKIDKPSSLSAAFSSADSSCAPVHHPALNERYSDDDDEPSNPIVLDTRFGEVAAISATFAPIVAVSKLPYKFVSKQWSQRIAEELFDCGKFWERKWTLYFVNPSPSHSKPLIFIPISEFVQLLNEVNTSFPAADLRTPPELIFDFPFTHPALRPRFLGYSSSKAELTELEMATSTAPDLWKVPAAKGASCQPLDPDDRSLALFKAKVEAAIESGKNKSKADRAKKNEERNVKQQDVTKMLKRGQRYLGLRARSSSAELHDALFVLHLDHSSPSILPPDWDANHPSPHAFEHEPIIISIDIEAYEKPPRPITEIGISTLDTRDLIGVAPGNNCEAWFALVRTRHLRIAEHAHLRNRDFVAGCPDKFEFGESEFVAQRDTPSKIAECFRPPYSRDIAPSTREVRSAKLEAGTPVKSQDRMTAPSEQPERRRVILLGHDVGQDISYLRSIGYNPLNLDNLLELLDTASMFRAMAREPSPRSLTHILYTFEIAGWNLHNAGNDAAYTMHAFLGIALRSALDDRREALEANAPKNCSVDEDTIKTPTLKEEREEAVRLKAEQAAREAAERVHELAQGWTDGPGERDNDGGVAVPPTLTDVSAQSDVTNARRGGRGGKGGSGLGGGRGTNGHGGKSGGNGGGGSNGTGMNRGSSWW</sequence>